<dbReference type="GeneID" id="88360220"/>
<dbReference type="RefSeq" id="WP_098695701.1">
    <property type="nucleotide sequence ID" value="NZ_CP023778.1"/>
</dbReference>
<evidence type="ECO:0000313" key="3">
    <source>
        <dbReference type="Proteomes" id="UP000221961"/>
    </source>
</evidence>
<dbReference type="SUPFAM" id="SSF53474">
    <property type="entry name" value="alpha/beta-Hydrolases"/>
    <property type="match status" value="1"/>
</dbReference>
<dbReference type="AlphaFoldDB" id="A0A291RN90"/>
<feature type="signal peptide" evidence="1">
    <location>
        <begin position="1"/>
        <end position="25"/>
    </location>
</feature>
<proteinExistence type="predicted"/>
<evidence type="ECO:0000313" key="2">
    <source>
        <dbReference type="EMBL" id="ATL68634.1"/>
    </source>
</evidence>
<protein>
    <submittedName>
        <fullName evidence="2">Uncharacterized protein</fullName>
    </submittedName>
</protein>
<feature type="chain" id="PRO_5039576281" evidence="1">
    <location>
        <begin position="26"/>
        <end position="629"/>
    </location>
</feature>
<dbReference type="EMBL" id="CP023778">
    <property type="protein sequence ID" value="ATL68634.1"/>
    <property type="molecule type" value="Genomic_DNA"/>
</dbReference>
<evidence type="ECO:0000256" key="1">
    <source>
        <dbReference type="SAM" id="SignalP"/>
    </source>
</evidence>
<accession>A0A291RN90</accession>
<gene>
    <name evidence="2" type="ORF">CRH09_23000</name>
</gene>
<dbReference type="InterPro" id="IPR029058">
    <property type="entry name" value="AB_hydrolase_fold"/>
</dbReference>
<dbReference type="Proteomes" id="UP000221961">
    <property type="component" value="Chromosome"/>
</dbReference>
<organism evidence="2 3">
    <name type="scientific">Nocardia terpenica</name>
    <dbReference type="NCBI Taxonomy" id="455432"/>
    <lineage>
        <taxon>Bacteria</taxon>
        <taxon>Bacillati</taxon>
        <taxon>Actinomycetota</taxon>
        <taxon>Actinomycetes</taxon>
        <taxon>Mycobacteriales</taxon>
        <taxon>Nocardiaceae</taxon>
        <taxon>Nocardia</taxon>
    </lineage>
</organism>
<reference evidence="2 3" key="1">
    <citation type="submission" date="2017-10" db="EMBL/GenBank/DDBJ databases">
        <title>Comparative genomics between pathogenic Norcardia.</title>
        <authorList>
            <person name="Zeng L."/>
        </authorList>
    </citation>
    <scope>NUCLEOTIDE SEQUENCE [LARGE SCALE GENOMIC DNA]</scope>
    <source>
        <strain evidence="2 3">NC_YFY_NT001</strain>
    </source>
</reference>
<dbReference type="KEGG" id="ntp:CRH09_23000"/>
<keyword evidence="1" id="KW-0732">Signal</keyword>
<sequence>MRDTMRAAAVGGCAVVTAVVATVVAAPVTRAEPVYDTRTEEIVHSLNPDPSVEISWVSVYSPLTTGFAPHPPACDWIHYLRYRDKNGPADSRDADAVVTAEAGLQGGASTYDVKARQVVHKAAEQGRHIEFWSMERRPTCLVDRTGIDAAAAAHDYHIALNYYFGGATVDGRKYAGTLDWWDVPGSAHGSASWLRDMRQEQEMRDWHQIMAQAIPDAAARGRKVFCGGHSYGGLLAGLYSAWDFTLDRASAVHDGPGYAQCAGFFADDSLVTPDPAGMGNTPILGSLVELAAGLAYTYNRGIPGVTGGLSSLYPYIDSALVLTPETYYFIEIAAMAAYFEPDTETDLLRLIPHTPNVDAALRIFLSRTYLQAVTNTPDVRSFRYTNAALFGALLGSAGSPVSILGSSMGSYGGCPVADKDFPVPNQLADLHLPGLEELRKIPQFANFPDLGDLISHEIAPGARRVAPTDPTILCTWRNYDQDPLPAADGTPYTTKAQQVVDQHDFARTWFEGPGNYIEMYFPYVQAPGNTFMANMKWWEYAQAPHREDVYHRPMLTTLGSVGEINDGIHALSPLTALFPVSGPLIPTNTVYAPNRHHFDVVFAAEKQNDGKPEIGSQAMADWVIQNTVR</sequence>
<name>A0A291RN90_9NOCA</name>